<reference evidence="1 2" key="1">
    <citation type="journal article" date="2014" name="Nature">
        <title>An environmental bacterial taxon with a large and distinct metabolic repertoire.</title>
        <authorList>
            <person name="Wilson M.C."/>
            <person name="Mori T."/>
            <person name="Ruckert C."/>
            <person name="Uria A.R."/>
            <person name="Helf M.J."/>
            <person name="Takada K."/>
            <person name="Gernert C."/>
            <person name="Steffens U.A."/>
            <person name="Heycke N."/>
            <person name="Schmitt S."/>
            <person name="Rinke C."/>
            <person name="Helfrich E.J."/>
            <person name="Brachmann A.O."/>
            <person name="Gurgui C."/>
            <person name="Wakimoto T."/>
            <person name="Kracht M."/>
            <person name="Crusemann M."/>
            <person name="Hentschel U."/>
            <person name="Abe I."/>
            <person name="Matsunaga S."/>
            <person name="Kalinowski J."/>
            <person name="Takeyama H."/>
            <person name="Piel J."/>
        </authorList>
    </citation>
    <scope>NUCLEOTIDE SEQUENCE [LARGE SCALE GENOMIC DNA]</scope>
    <source>
        <strain evidence="2">TSY1</strain>
    </source>
</reference>
<comment type="caution">
    <text evidence="1">The sequence shown here is derived from an EMBL/GenBank/DDBJ whole genome shotgun (WGS) entry which is preliminary data.</text>
</comment>
<keyword evidence="2" id="KW-1185">Reference proteome</keyword>
<gene>
    <name evidence="1" type="ORF">ETSY1_43640</name>
</gene>
<dbReference type="Proteomes" id="UP000019141">
    <property type="component" value="Unassembled WGS sequence"/>
</dbReference>
<proteinExistence type="predicted"/>
<dbReference type="AlphaFoldDB" id="W4L3G9"/>
<dbReference type="EMBL" id="AZHW01001483">
    <property type="protein sequence ID" value="ETW92439.1"/>
    <property type="molecule type" value="Genomic_DNA"/>
</dbReference>
<organism evidence="1 2">
    <name type="scientific">Entotheonella factor</name>
    <dbReference type="NCBI Taxonomy" id="1429438"/>
    <lineage>
        <taxon>Bacteria</taxon>
        <taxon>Pseudomonadati</taxon>
        <taxon>Nitrospinota/Tectimicrobiota group</taxon>
        <taxon>Candidatus Tectimicrobiota</taxon>
        <taxon>Candidatus Entotheonellia</taxon>
        <taxon>Candidatus Entotheonellales</taxon>
        <taxon>Candidatus Entotheonellaceae</taxon>
        <taxon>Candidatus Entotheonella</taxon>
    </lineage>
</organism>
<name>W4L3G9_ENTF1</name>
<sequence>MWKTRDSESLRCHLCPTCDSLGPHMAWADEETEESWLDCIDCGTLLGRLTPQGLDPQVALAG</sequence>
<dbReference type="HOGENOM" id="CLU_2895597_0_0_7"/>
<accession>W4L3G9</accession>
<protein>
    <submittedName>
        <fullName evidence="1">Uncharacterized protein</fullName>
    </submittedName>
</protein>
<evidence type="ECO:0000313" key="1">
    <source>
        <dbReference type="EMBL" id="ETW92439.1"/>
    </source>
</evidence>
<evidence type="ECO:0000313" key="2">
    <source>
        <dbReference type="Proteomes" id="UP000019141"/>
    </source>
</evidence>